<gene>
    <name evidence="9" type="ORF">INT44_007131</name>
</gene>
<dbReference type="Pfam" id="PF03810">
    <property type="entry name" value="IBN_N"/>
    <property type="match status" value="1"/>
</dbReference>
<dbReference type="GO" id="GO:0000056">
    <property type="term" value="P:ribosomal small subunit export from nucleus"/>
    <property type="evidence" value="ECO:0007669"/>
    <property type="project" value="TreeGrafter"/>
</dbReference>
<comment type="caution">
    <text evidence="9">The sequence shown here is derived from an EMBL/GenBank/DDBJ whole genome shotgun (WGS) entry which is preliminary data.</text>
</comment>
<dbReference type="SMART" id="SM00913">
    <property type="entry name" value="IBN_N"/>
    <property type="match status" value="1"/>
</dbReference>
<dbReference type="Pfam" id="PF18777">
    <property type="entry name" value="CRM1_repeat"/>
    <property type="match status" value="1"/>
</dbReference>
<dbReference type="SUPFAM" id="SSF48371">
    <property type="entry name" value="ARM repeat"/>
    <property type="match status" value="2"/>
</dbReference>
<dbReference type="InterPro" id="IPR041235">
    <property type="entry name" value="Exp1_repeat_2"/>
</dbReference>
<keyword evidence="5" id="KW-0653">Protein transport</keyword>
<dbReference type="GO" id="GO:0006611">
    <property type="term" value="P:protein export from nucleus"/>
    <property type="evidence" value="ECO:0007669"/>
    <property type="project" value="InterPro"/>
</dbReference>
<dbReference type="PROSITE" id="PS50166">
    <property type="entry name" value="IMPORTIN_B_NT"/>
    <property type="match status" value="1"/>
</dbReference>
<organism evidence="9 10">
    <name type="scientific">Umbelopsis vinacea</name>
    <dbReference type="NCBI Taxonomy" id="44442"/>
    <lineage>
        <taxon>Eukaryota</taxon>
        <taxon>Fungi</taxon>
        <taxon>Fungi incertae sedis</taxon>
        <taxon>Mucoromycota</taxon>
        <taxon>Mucoromycotina</taxon>
        <taxon>Umbelopsidomycetes</taxon>
        <taxon>Umbelopsidales</taxon>
        <taxon>Umbelopsidaceae</taxon>
        <taxon>Umbelopsis</taxon>
    </lineage>
</organism>
<dbReference type="Gene3D" id="1.25.10.10">
    <property type="entry name" value="Leucine-rich Repeat Variant"/>
    <property type="match status" value="1"/>
</dbReference>
<dbReference type="GO" id="GO:0005634">
    <property type="term" value="C:nucleus"/>
    <property type="evidence" value="ECO:0007669"/>
    <property type="project" value="UniProtKB-SubCell"/>
</dbReference>
<dbReference type="InterPro" id="IPR016024">
    <property type="entry name" value="ARM-type_fold"/>
</dbReference>
<dbReference type="SMART" id="SM01102">
    <property type="entry name" value="CRM1_C"/>
    <property type="match status" value="1"/>
</dbReference>
<dbReference type="InterPro" id="IPR013598">
    <property type="entry name" value="Exportin-1/Importin-b-like"/>
</dbReference>
<dbReference type="InterPro" id="IPR045065">
    <property type="entry name" value="XPO1/5"/>
</dbReference>
<evidence type="ECO:0000256" key="3">
    <source>
        <dbReference type="ARBA" id="ARBA00022448"/>
    </source>
</evidence>
<dbReference type="PANTHER" id="PTHR11223">
    <property type="entry name" value="EXPORTIN 1/5"/>
    <property type="match status" value="1"/>
</dbReference>
<evidence type="ECO:0000259" key="8">
    <source>
        <dbReference type="PROSITE" id="PS50166"/>
    </source>
</evidence>
<evidence type="ECO:0000256" key="4">
    <source>
        <dbReference type="ARBA" id="ARBA00022816"/>
    </source>
</evidence>
<evidence type="ECO:0000256" key="7">
    <source>
        <dbReference type="ARBA" id="ARBA00073514"/>
    </source>
</evidence>
<keyword evidence="3" id="KW-0813">Transport</keyword>
<protein>
    <recommendedName>
        <fullName evidence="7">Exportin-1</fullName>
    </recommendedName>
</protein>
<proteinExistence type="inferred from homology"/>
<dbReference type="GO" id="GO:0000055">
    <property type="term" value="P:ribosomal large subunit export from nucleus"/>
    <property type="evidence" value="ECO:0007669"/>
    <property type="project" value="TreeGrafter"/>
</dbReference>
<comment type="similarity">
    <text evidence="2">Belongs to the exportin family.</text>
</comment>
<keyword evidence="10" id="KW-1185">Reference proteome</keyword>
<evidence type="ECO:0000256" key="1">
    <source>
        <dbReference type="ARBA" id="ARBA00004123"/>
    </source>
</evidence>
<dbReference type="GO" id="GO:0005049">
    <property type="term" value="F:nuclear export signal receptor activity"/>
    <property type="evidence" value="ECO:0007669"/>
    <property type="project" value="InterPro"/>
</dbReference>
<dbReference type="GO" id="GO:0051028">
    <property type="term" value="P:mRNA transport"/>
    <property type="evidence" value="ECO:0007669"/>
    <property type="project" value="UniProtKB-KW"/>
</dbReference>
<dbReference type="InterPro" id="IPR011989">
    <property type="entry name" value="ARM-like"/>
</dbReference>
<evidence type="ECO:0000256" key="6">
    <source>
        <dbReference type="ARBA" id="ARBA00023242"/>
    </source>
</evidence>
<feature type="domain" description="Importin N-terminal" evidence="8">
    <location>
        <begin position="41"/>
        <end position="107"/>
    </location>
</feature>
<dbReference type="GO" id="GO:0005737">
    <property type="term" value="C:cytoplasm"/>
    <property type="evidence" value="ECO:0007669"/>
    <property type="project" value="TreeGrafter"/>
</dbReference>
<evidence type="ECO:0000256" key="2">
    <source>
        <dbReference type="ARBA" id="ARBA00009466"/>
    </source>
</evidence>
<dbReference type="Proteomes" id="UP000612746">
    <property type="component" value="Unassembled WGS sequence"/>
</dbReference>
<dbReference type="Pfam" id="PF18784">
    <property type="entry name" value="CRM1_repeat_2"/>
    <property type="match status" value="1"/>
</dbReference>
<comment type="subcellular location">
    <subcellularLocation>
        <location evidence="1">Nucleus</location>
    </subcellularLocation>
</comment>
<dbReference type="InterPro" id="IPR014877">
    <property type="entry name" value="XPO1_C_dom"/>
</dbReference>
<evidence type="ECO:0000313" key="10">
    <source>
        <dbReference type="Proteomes" id="UP000612746"/>
    </source>
</evidence>
<evidence type="ECO:0000256" key="5">
    <source>
        <dbReference type="ARBA" id="ARBA00022927"/>
    </source>
</evidence>
<sequence length="1076" mass="122848">MSSYLLAYQAILDFDNELDVNLLDRVIDTFYTGAGTEQQMAQHLLTQFQDNPEAWTRADCILERSSSTQSKFFALRILEKFIQTRWKVLPAESRSAIRNFIGNIIVKVSSDEETFTKEKTYVRKLNMVLVQILKQDWPGSWPGFVPEIVASSKSNLTICENNMNILKILSEEIFDFSEQMTQAKGDSLRKCMCSQFADIYQLCKEVLDCAKKPELIKVTLETLLKFLSWIPLGYIFETDLVTILCNKYLICPEYRIATLKCLTEIGGLCVQENYNYCRKFGAMFTCAMTHINKMVPLTKDFESCYATGIDHCDEFLLHLALFLTSFLSAHVKVIEEKYPNPKLLINAHIYLLKISRVRDCEIFKICLEYWRTLVQSLYEDYRTKLIDGNMSPDGQSASRPRKVLYKDVLTNLRLLMIERMVKPEEVLIMENEEGVIVREFMRECDTIVLHRNMKEVLVYLTNLDVKEMERIMTRKLAKQMDGSEFSWTNLNQLCWAIGAISGAMSVESEKVFLIEVIKSLLTLCELKPGKDNKAVITSNIIYTVGQYPRFLGAHYKFLKTVIGKVFEFMHETHEGVQDMACDTFLKIAQHCKRSFILPPTSDQPPMINEILINMESITSSLSPCQMNVFYQAIGHLISSEPSYTIQVRLMTKLMTAPNSAWIAIMDQIRQDRASLEEPTTIKILRNVLSTNSAVCASAGPIYGIQFGTIHADLINLYQVSDEIMDAQIAEKGALAVKLPKVRAVRSIKKDILKLFERYVRTAEDLESLTEGVMPGIMNVALCHYRNTIEEARDAEVLNMTAALIDRVGPIASMKVPCVLQCLFESTLTMISNDFCEYPEHRLGFYSLLRAINRRCFKALLSLETTTFKLVIDSIIWGFKHTMRDISEISLELCYDLIQNVSRCETATSDAFYQSYYLCIMQDVFFVLTDTDHKSGFKGQTEVLARLFQLVSSNAIKAPLYDPATVSKPGMSNKEFLYDYVSELMQNAFPHLKSAQIKVFVTSLFEYNVNLVKFKTEVRDFLIQLNEFAGDTDDLYIEEKEAELEQQRKAKLAKALAIPGMVKPADLPSAMDEDGGS</sequence>
<dbReference type="Pfam" id="PF08389">
    <property type="entry name" value="Xpo1"/>
    <property type="match status" value="1"/>
</dbReference>
<dbReference type="InterPro" id="IPR001494">
    <property type="entry name" value="Importin-beta_N"/>
</dbReference>
<dbReference type="AlphaFoldDB" id="A0A8H7U8P2"/>
<accession>A0A8H7U8P2</accession>
<dbReference type="InterPro" id="IPR040485">
    <property type="entry name" value="XPO1_repeat_3"/>
</dbReference>
<dbReference type="FunFam" id="1.25.10.10:FF:001255">
    <property type="entry name" value="Exportin 1"/>
    <property type="match status" value="1"/>
</dbReference>
<evidence type="ECO:0000313" key="9">
    <source>
        <dbReference type="EMBL" id="KAG2173540.1"/>
    </source>
</evidence>
<dbReference type="EMBL" id="JAEPRA010000018">
    <property type="protein sequence ID" value="KAG2173540.1"/>
    <property type="molecule type" value="Genomic_DNA"/>
</dbReference>
<dbReference type="PANTHER" id="PTHR11223:SF2">
    <property type="entry name" value="EXPORTIN-1"/>
    <property type="match status" value="1"/>
</dbReference>
<keyword evidence="4" id="KW-0509">mRNA transport</keyword>
<keyword evidence="6" id="KW-0539">Nucleus</keyword>
<reference evidence="9" key="1">
    <citation type="submission" date="2020-12" db="EMBL/GenBank/DDBJ databases">
        <title>Metabolic potential, ecology and presence of endohyphal bacteria is reflected in genomic diversity of Mucoromycotina.</title>
        <authorList>
            <person name="Muszewska A."/>
            <person name="Okrasinska A."/>
            <person name="Steczkiewicz K."/>
            <person name="Drgas O."/>
            <person name="Orlowska M."/>
            <person name="Perlinska-Lenart U."/>
            <person name="Aleksandrzak-Piekarczyk T."/>
            <person name="Szatraj K."/>
            <person name="Zielenkiewicz U."/>
            <person name="Pilsyk S."/>
            <person name="Malc E."/>
            <person name="Mieczkowski P."/>
            <person name="Kruszewska J.S."/>
            <person name="Biernat P."/>
            <person name="Pawlowska J."/>
        </authorList>
    </citation>
    <scope>NUCLEOTIDE SEQUENCE</scope>
    <source>
        <strain evidence="9">WA0000051536</strain>
    </source>
</reference>
<dbReference type="Pfam" id="PF18787">
    <property type="entry name" value="CRM1_repeat_3"/>
    <property type="match status" value="1"/>
</dbReference>
<name>A0A8H7U8P2_9FUNG</name>
<dbReference type="InterPro" id="IPR041123">
    <property type="entry name" value="CRM1_repeat"/>
</dbReference>
<dbReference type="GO" id="GO:0031267">
    <property type="term" value="F:small GTPase binding"/>
    <property type="evidence" value="ECO:0007669"/>
    <property type="project" value="InterPro"/>
</dbReference>
<dbReference type="OrthoDB" id="27218at2759"/>
<dbReference type="Pfam" id="PF08767">
    <property type="entry name" value="CRM1_C"/>
    <property type="match status" value="1"/>
</dbReference>